<feature type="transmembrane region" description="Helical" evidence="11">
    <location>
        <begin position="178"/>
        <end position="200"/>
    </location>
</feature>
<evidence type="ECO:0000256" key="10">
    <source>
        <dbReference type="ARBA" id="ARBA00023136"/>
    </source>
</evidence>
<evidence type="ECO:0000256" key="11">
    <source>
        <dbReference type="SAM" id="Phobius"/>
    </source>
</evidence>
<keyword evidence="9" id="KW-0408">Iron</keyword>
<dbReference type="RefSeq" id="WP_338252742.1">
    <property type="nucleotide sequence ID" value="NZ_AP028907.1"/>
</dbReference>
<keyword evidence="4" id="KW-0349">Heme</keyword>
<feature type="transmembrane region" description="Helical" evidence="11">
    <location>
        <begin position="54"/>
        <end position="77"/>
    </location>
</feature>
<evidence type="ECO:0000256" key="6">
    <source>
        <dbReference type="ARBA" id="ARBA00022723"/>
    </source>
</evidence>
<evidence type="ECO:0000256" key="4">
    <source>
        <dbReference type="ARBA" id="ARBA00022617"/>
    </source>
</evidence>
<sequence>MAGLAPLFLAFVFGLHIVMVNLGIGLAWLVPYFKRRADQGEREFEDVAKTLMRFYAATYGVAGVFGTAFTVFLLSYYPKFLGVAGNITLIPFGLSILAIALHFFAITAYWYGWDRWSRPVHNLIGLLLGVSALLIPLGFRAVFAFLNIPAGLGFDSAEGKLYLDVVAALTKNPTFWPLYLKSIAAAFTATFMAVAGAYAYKAFFRAESEEEKRTALRVASMLAKPALVLLLVTAALGFWYAISLQNVPYKFNNVFAGLGWSVGSGEAYYSVSWLFLLKMLLFLVQLAAMVYALPALAKGSLDAGKAKLLLYGGLAALATIAVGEYVNAFSQYPFFIAVWPDVLAGNVPVEALPSFGISIPAEALPAVVSAVNSVVLLEGSGKAAAILSEMGIAKYFNLNEVVNRIAVDAGVVALTLVFVAALMIGVVYLLYILLFPPRKQVAAARA</sequence>
<evidence type="ECO:0000256" key="2">
    <source>
        <dbReference type="ARBA" id="ARBA00022448"/>
    </source>
</evidence>
<dbReference type="PANTHER" id="PTHR30365:SF14">
    <property type="entry name" value="CYTOCHROME BD MENAQUINOL OXIDASE SUBUNIT I-RELATED"/>
    <property type="match status" value="1"/>
</dbReference>
<keyword evidence="7" id="KW-0249">Electron transport</keyword>
<organism evidence="12 13">
    <name type="scientific">Pyrodictium abyssi</name>
    <dbReference type="NCBI Taxonomy" id="54256"/>
    <lineage>
        <taxon>Archaea</taxon>
        <taxon>Thermoproteota</taxon>
        <taxon>Thermoprotei</taxon>
        <taxon>Desulfurococcales</taxon>
        <taxon>Pyrodictiaceae</taxon>
        <taxon>Pyrodictium</taxon>
    </lineage>
</organism>
<dbReference type="Pfam" id="PF01654">
    <property type="entry name" value="Cyt_bd_oxida_I"/>
    <property type="match status" value="1"/>
</dbReference>
<proteinExistence type="predicted"/>
<evidence type="ECO:0000313" key="13">
    <source>
        <dbReference type="Proteomes" id="UP001341135"/>
    </source>
</evidence>
<feature type="transmembrane region" description="Helical" evidence="11">
    <location>
        <begin position="123"/>
        <end position="146"/>
    </location>
</feature>
<evidence type="ECO:0000256" key="5">
    <source>
        <dbReference type="ARBA" id="ARBA00022692"/>
    </source>
</evidence>
<keyword evidence="2" id="KW-0813">Transport</keyword>
<dbReference type="InterPro" id="IPR002585">
    <property type="entry name" value="Cyt-d_ubiquinol_oxidase_su_1"/>
</dbReference>
<evidence type="ECO:0000256" key="7">
    <source>
        <dbReference type="ARBA" id="ARBA00022982"/>
    </source>
</evidence>
<evidence type="ECO:0000256" key="8">
    <source>
        <dbReference type="ARBA" id="ARBA00022989"/>
    </source>
</evidence>
<keyword evidence="10 11" id="KW-0472">Membrane</keyword>
<evidence type="ECO:0000256" key="1">
    <source>
        <dbReference type="ARBA" id="ARBA00004651"/>
    </source>
</evidence>
<keyword evidence="6" id="KW-0479">Metal-binding</keyword>
<gene>
    <name evidence="12" type="ORF">PABY_11280</name>
</gene>
<keyword evidence="8 11" id="KW-1133">Transmembrane helix</keyword>
<dbReference type="EMBL" id="AP028907">
    <property type="protein sequence ID" value="BES81561.1"/>
    <property type="molecule type" value="Genomic_DNA"/>
</dbReference>
<evidence type="ECO:0000256" key="9">
    <source>
        <dbReference type="ARBA" id="ARBA00023004"/>
    </source>
</evidence>
<feature type="transmembrane region" description="Helical" evidence="11">
    <location>
        <begin position="308"/>
        <end position="326"/>
    </location>
</feature>
<feature type="transmembrane region" description="Helical" evidence="11">
    <location>
        <begin position="221"/>
        <end position="242"/>
    </location>
</feature>
<feature type="transmembrane region" description="Helical" evidence="11">
    <location>
        <begin position="89"/>
        <end position="111"/>
    </location>
</feature>
<protein>
    <submittedName>
        <fullName evidence="12">Cytochrome ubiquinol oxidase subunit I</fullName>
    </submittedName>
</protein>
<keyword evidence="3" id="KW-1003">Cell membrane</keyword>
<reference evidence="12 13" key="1">
    <citation type="submission" date="2023-09" db="EMBL/GenBank/DDBJ databases">
        <title>Pyrofollis japonicus gen. nov. sp. nov., a novel member of the family Pyrodictiaceae isolated from the Iheya North hydrothermal field.</title>
        <authorList>
            <person name="Miyazaki U."/>
            <person name="Sanari M."/>
            <person name="Tame A."/>
            <person name="Kitajima M."/>
            <person name="Okamoto A."/>
            <person name="Sawayama S."/>
            <person name="Miyazaki J."/>
            <person name="Takai K."/>
            <person name="Nakagawa S."/>
        </authorList>
    </citation>
    <scope>NUCLEOTIDE SEQUENCE [LARGE SCALE GENOMIC DNA]</scope>
    <source>
        <strain evidence="12 13">AV2</strain>
    </source>
</reference>
<name>A0ABN6ZTU6_9CREN</name>
<evidence type="ECO:0000256" key="3">
    <source>
        <dbReference type="ARBA" id="ARBA00022475"/>
    </source>
</evidence>
<accession>A0ABN6ZTU6</accession>
<feature type="transmembrane region" description="Helical" evidence="11">
    <location>
        <begin position="273"/>
        <end position="296"/>
    </location>
</feature>
<feature type="transmembrane region" description="Helical" evidence="11">
    <location>
        <begin position="411"/>
        <end position="435"/>
    </location>
</feature>
<keyword evidence="5 11" id="KW-0812">Transmembrane</keyword>
<keyword evidence="13" id="KW-1185">Reference proteome</keyword>
<dbReference type="Proteomes" id="UP001341135">
    <property type="component" value="Chromosome"/>
</dbReference>
<feature type="transmembrane region" description="Helical" evidence="11">
    <location>
        <begin position="6"/>
        <end position="33"/>
    </location>
</feature>
<dbReference type="PANTHER" id="PTHR30365">
    <property type="entry name" value="CYTOCHROME D UBIQUINOL OXIDASE"/>
    <property type="match status" value="1"/>
</dbReference>
<evidence type="ECO:0000313" key="12">
    <source>
        <dbReference type="EMBL" id="BES81561.1"/>
    </source>
</evidence>
<comment type="subcellular location">
    <subcellularLocation>
        <location evidence="1">Cell membrane</location>
        <topology evidence="1">Multi-pass membrane protein</topology>
    </subcellularLocation>
</comment>
<dbReference type="GeneID" id="89289146"/>